<reference evidence="10" key="1">
    <citation type="submission" date="2016-01" db="EMBL/GenBank/DDBJ databases">
        <authorList>
            <person name="Peeters C."/>
        </authorList>
    </citation>
    <scope>NUCLEOTIDE SEQUENCE [LARGE SCALE GENOMIC DNA]</scope>
    <source>
        <strain evidence="10">LMG 22934</strain>
    </source>
</reference>
<feature type="modified residue" description="4-aspartylphosphate" evidence="6">
    <location>
        <position position="51"/>
    </location>
</feature>
<protein>
    <submittedName>
        <fullName evidence="10">Transcriptional regulator</fullName>
    </submittedName>
</protein>
<evidence type="ECO:0000256" key="4">
    <source>
        <dbReference type="ARBA" id="ARBA00023125"/>
    </source>
</evidence>
<dbReference type="Gene3D" id="1.10.10.10">
    <property type="entry name" value="Winged helix-like DNA-binding domain superfamily/Winged helix DNA-binding domain"/>
    <property type="match status" value="1"/>
</dbReference>
<keyword evidence="11" id="KW-1185">Reference proteome</keyword>
<sequence length="219" mass="23816">MRILLVEDDDLIGSGLEVGLRNAFFAVDWAKDGQHAKLALSTTRYNMVVLDLGLPGLSGTSLLAHLRAQGNPVPVLVLTARDTTADRIAGLDAGADDYVGKPFDLGEVISRCRALMRRSQSRAAENLVWQDLTVNPAAMTAVKGGAPLQLTPREFGVLVHLLVHVGEPQRKAKIEESIYGWDEEVESNAIEVYVSGLRKKIGMDAIRTIRGVGYVMEKP</sequence>
<organism evidence="10 11">
    <name type="scientific">Caballeronia humi</name>
    <dbReference type="NCBI Taxonomy" id="326474"/>
    <lineage>
        <taxon>Bacteria</taxon>
        <taxon>Pseudomonadati</taxon>
        <taxon>Pseudomonadota</taxon>
        <taxon>Betaproteobacteria</taxon>
        <taxon>Burkholderiales</taxon>
        <taxon>Burkholderiaceae</taxon>
        <taxon>Caballeronia</taxon>
    </lineage>
</organism>
<dbReference type="RefSeq" id="WP_087660482.1">
    <property type="nucleotide sequence ID" value="NZ_FCNW02000056.1"/>
</dbReference>
<evidence type="ECO:0000256" key="5">
    <source>
        <dbReference type="ARBA" id="ARBA00023163"/>
    </source>
</evidence>
<dbReference type="GO" id="GO:0000976">
    <property type="term" value="F:transcription cis-regulatory region binding"/>
    <property type="evidence" value="ECO:0007669"/>
    <property type="project" value="TreeGrafter"/>
</dbReference>
<feature type="domain" description="OmpR/PhoB-type" evidence="9">
    <location>
        <begin position="124"/>
        <end position="218"/>
    </location>
</feature>
<evidence type="ECO:0000313" key="10">
    <source>
        <dbReference type="EMBL" id="SAL63408.1"/>
    </source>
</evidence>
<dbReference type="GO" id="GO:0005829">
    <property type="term" value="C:cytosol"/>
    <property type="evidence" value="ECO:0007669"/>
    <property type="project" value="TreeGrafter"/>
</dbReference>
<dbReference type="InterPro" id="IPR016032">
    <property type="entry name" value="Sig_transdc_resp-reg_C-effctor"/>
</dbReference>
<evidence type="ECO:0000256" key="6">
    <source>
        <dbReference type="PROSITE-ProRule" id="PRU00169"/>
    </source>
</evidence>
<dbReference type="CDD" id="cd17624">
    <property type="entry name" value="REC_OmpR_PmrA-like"/>
    <property type="match status" value="1"/>
</dbReference>
<dbReference type="Gene3D" id="3.40.50.2300">
    <property type="match status" value="1"/>
</dbReference>
<dbReference type="SUPFAM" id="SSF46894">
    <property type="entry name" value="C-terminal effector domain of the bipartite response regulators"/>
    <property type="match status" value="1"/>
</dbReference>
<feature type="domain" description="Response regulatory" evidence="8">
    <location>
        <begin position="2"/>
        <end position="116"/>
    </location>
</feature>
<dbReference type="Proteomes" id="UP000054977">
    <property type="component" value="Unassembled WGS sequence"/>
</dbReference>
<dbReference type="AlphaFoldDB" id="A0A158J3H5"/>
<evidence type="ECO:0000256" key="2">
    <source>
        <dbReference type="ARBA" id="ARBA00023012"/>
    </source>
</evidence>
<dbReference type="InterPro" id="IPR001789">
    <property type="entry name" value="Sig_transdc_resp-reg_receiver"/>
</dbReference>
<dbReference type="InterPro" id="IPR036388">
    <property type="entry name" value="WH-like_DNA-bd_sf"/>
</dbReference>
<dbReference type="InterPro" id="IPR011006">
    <property type="entry name" value="CheY-like_superfamily"/>
</dbReference>
<dbReference type="FunFam" id="3.40.50.2300:FF:000002">
    <property type="entry name" value="DNA-binding response regulator PhoP"/>
    <property type="match status" value="1"/>
</dbReference>
<dbReference type="Gene3D" id="6.10.250.690">
    <property type="match status" value="1"/>
</dbReference>
<dbReference type="EMBL" id="FCNW02000056">
    <property type="protein sequence ID" value="SAL63408.1"/>
    <property type="molecule type" value="Genomic_DNA"/>
</dbReference>
<dbReference type="PANTHER" id="PTHR48111:SF67">
    <property type="entry name" value="TRANSCRIPTIONAL REGULATORY PROTEIN TCTD"/>
    <property type="match status" value="1"/>
</dbReference>
<accession>A0A158J3H5</accession>
<feature type="DNA-binding region" description="OmpR/PhoB-type" evidence="7">
    <location>
        <begin position="124"/>
        <end position="218"/>
    </location>
</feature>
<evidence type="ECO:0000313" key="11">
    <source>
        <dbReference type="Proteomes" id="UP000054977"/>
    </source>
</evidence>
<keyword evidence="5" id="KW-0804">Transcription</keyword>
<dbReference type="InterPro" id="IPR039420">
    <property type="entry name" value="WalR-like"/>
</dbReference>
<evidence type="ECO:0000256" key="1">
    <source>
        <dbReference type="ARBA" id="ARBA00022553"/>
    </source>
</evidence>
<keyword evidence="4 7" id="KW-0238">DNA-binding</keyword>
<dbReference type="GO" id="GO:0006355">
    <property type="term" value="P:regulation of DNA-templated transcription"/>
    <property type="evidence" value="ECO:0007669"/>
    <property type="project" value="InterPro"/>
</dbReference>
<dbReference type="GO" id="GO:0000156">
    <property type="term" value="F:phosphorelay response regulator activity"/>
    <property type="evidence" value="ECO:0007669"/>
    <property type="project" value="TreeGrafter"/>
</dbReference>
<dbReference type="CDD" id="cd00383">
    <property type="entry name" value="trans_reg_C"/>
    <property type="match status" value="1"/>
</dbReference>
<gene>
    <name evidence="10" type="ORF">AWB65_05889</name>
</gene>
<keyword evidence="3" id="KW-0805">Transcription regulation</keyword>
<keyword evidence="2" id="KW-0902">Two-component regulatory system</keyword>
<dbReference type="Pfam" id="PF00486">
    <property type="entry name" value="Trans_reg_C"/>
    <property type="match status" value="1"/>
</dbReference>
<dbReference type="GO" id="GO:0032993">
    <property type="term" value="C:protein-DNA complex"/>
    <property type="evidence" value="ECO:0007669"/>
    <property type="project" value="TreeGrafter"/>
</dbReference>
<dbReference type="Pfam" id="PF00072">
    <property type="entry name" value="Response_reg"/>
    <property type="match status" value="1"/>
</dbReference>
<proteinExistence type="predicted"/>
<dbReference type="SMART" id="SM00448">
    <property type="entry name" value="REC"/>
    <property type="match status" value="1"/>
</dbReference>
<keyword evidence="1 6" id="KW-0597">Phosphoprotein</keyword>
<dbReference type="PROSITE" id="PS50110">
    <property type="entry name" value="RESPONSE_REGULATORY"/>
    <property type="match status" value="1"/>
</dbReference>
<dbReference type="OrthoDB" id="9802426at2"/>
<evidence type="ECO:0000256" key="3">
    <source>
        <dbReference type="ARBA" id="ARBA00023015"/>
    </source>
</evidence>
<dbReference type="STRING" id="326474.AWB65_05889"/>
<evidence type="ECO:0000259" key="9">
    <source>
        <dbReference type="PROSITE" id="PS51755"/>
    </source>
</evidence>
<evidence type="ECO:0000256" key="7">
    <source>
        <dbReference type="PROSITE-ProRule" id="PRU01091"/>
    </source>
</evidence>
<name>A0A158J3H5_9BURK</name>
<dbReference type="PANTHER" id="PTHR48111">
    <property type="entry name" value="REGULATOR OF RPOS"/>
    <property type="match status" value="1"/>
</dbReference>
<dbReference type="InterPro" id="IPR001867">
    <property type="entry name" value="OmpR/PhoB-type_DNA-bd"/>
</dbReference>
<dbReference type="SUPFAM" id="SSF52172">
    <property type="entry name" value="CheY-like"/>
    <property type="match status" value="1"/>
</dbReference>
<dbReference type="SMART" id="SM00862">
    <property type="entry name" value="Trans_reg_C"/>
    <property type="match status" value="1"/>
</dbReference>
<dbReference type="PROSITE" id="PS51755">
    <property type="entry name" value="OMPR_PHOB"/>
    <property type="match status" value="1"/>
</dbReference>
<evidence type="ECO:0000259" key="8">
    <source>
        <dbReference type="PROSITE" id="PS50110"/>
    </source>
</evidence>
<comment type="caution">
    <text evidence="10">The sequence shown here is derived from an EMBL/GenBank/DDBJ whole genome shotgun (WGS) entry which is preliminary data.</text>
</comment>